<comment type="caution">
    <text evidence="1">The sequence shown here is derived from an EMBL/GenBank/DDBJ whole genome shotgun (WGS) entry which is preliminary data.</text>
</comment>
<dbReference type="RefSeq" id="WP_147265922.1">
    <property type="nucleotide sequence ID" value="NZ_QNRE01000012.1"/>
</dbReference>
<sequence length="250" mass="25718">MTSDPIDKLATPDISDPIHDYVELIISGNGLSLTYHLNNLIAMATSPFVSGGGFNTISTITNNFSGDWSTLQKSADAIHNLTEYNRAYRESIDAAMLNVEKSWQGNAAESARSYFSALTTAIDNQIDPMTKVADEIKAYALAAYGMANGIADAVQTLGDCALQWLLTQIAAAKAAATGVGAGIAAGLQAIAAGLVLIMTSKIASILSSIGHLVNAAEALTGVIAAGVSAATEASEIPALPASSYDHPGVS</sequence>
<name>A0A366DA55_9NOCA</name>
<gene>
    <name evidence="1" type="ORF">DFR74_11292</name>
</gene>
<evidence type="ECO:0008006" key="3">
    <source>
        <dbReference type="Google" id="ProtNLM"/>
    </source>
</evidence>
<reference evidence="1 2" key="1">
    <citation type="submission" date="2018-06" db="EMBL/GenBank/DDBJ databases">
        <title>Genomic Encyclopedia of Type Strains, Phase IV (KMG-IV): sequencing the most valuable type-strain genomes for metagenomic binning, comparative biology and taxonomic classification.</title>
        <authorList>
            <person name="Goeker M."/>
        </authorList>
    </citation>
    <scope>NUCLEOTIDE SEQUENCE [LARGE SCALE GENOMIC DNA]</scope>
    <source>
        <strain evidence="1 2">DSM 44599</strain>
    </source>
</reference>
<dbReference type="OrthoDB" id="3692598at2"/>
<dbReference type="Gene3D" id="1.10.287.1060">
    <property type="entry name" value="ESAT-6-like"/>
    <property type="match status" value="1"/>
</dbReference>
<dbReference type="InterPro" id="IPR036689">
    <property type="entry name" value="ESAT-6-like_sf"/>
</dbReference>
<dbReference type="SUPFAM" id="SSF140453">
    <property type="entry name" value="EsxAB dimer-like"/>
    <property type="match status" value="1"/>
</dbReference>
<dbReference type="Proteomes" id="UP000252586">
    <property type="component" value="Unassembled WGS sequence"/>
</dbReference>
<dbReference type="AlphaFoldDB" id="A0A366DA55"/>
<proteinExistence type="predicted"/>
<dbReference type="EMBL" id="QNRE01000012">
    <property type="protein sequence ID" value="RBO86920.1"/>
    <property type="molecule type" value="Genomic_DNA"/>
</dbReference>
<keyword evidence="2" id="KW-1185">Reference proteome</keyword>
<accession>A0A366DA55</accession>
<evidence type="ECO:0000313" key="2">
    <source>
        <dbReference type="Proteomes" id="UP000252586"/>
    </source>
</evidence>
<protein>
    <recommendedName>
        <fullName evidence="3">Type VII secretion system (Wss) protein ESAT-6</fullName>
    </recommendedName>
</protein>
<dbReference type="STRING" id="1210090.GCA_001613185_05698"/>
<evidence type="ECO:0000313" key="1">
    <source>
        <dbReference type="EMBL" id="RBO86920.1"/>
    </source>
</evidence>
<organism evidence="1 2">
    <name type="scientific">Nocardia puris</name>
    <dbReference type="NCBI Taxonomy" id="208602"/>
    <lineage>
        <taxon>Bacteria</taxon>
        <taxon>Bacillati</taxon>
        <taxon>Actinomycetota</taxon>
        <taxon>Actinomycetes</taxon>
        <taxon>Mycobacteriales</taxon>
        <taxon>Nocardiaceae</taxon>
        <taxon>Nocardia</taxon>
    </lineage>
</organism>